<evidence type="ECO:0000313" key="14">
    <source>
        <dbReference type="Proteomes" id="UP001501352"/>
    </source>
</evidence>
<dbReference type="SUPFAM" id="SSF56935">
    <property type="entry name" value="Porins"/>
    <property type="match status" value="1"/>
</dbReference>
<evidence type="ECO:0000256" key="7">
    <source>
        <dbReference type="ARBA" id="ARBA00023237"/>
    </source>
</evidence>
<organism evidence="13 14">
    <name type="scientific">Brevundimonas kwangchunensis</name>
    <dbReference type="NCBI Taxonomy" id="322163"/>
    <lineage>
        <taxon>Bacteria</taxon>
        <taxon>Pseudomonadati</taxon>
        <taxon>Pseudomonadota</taxon>
        <taxon>Alphaproteobacteria</taxon>
        <taxon>Caulobacterales</taxon>
        <taxon>Caulobacteraceae</taxon>
        <taxon>Brevundimonas</taxon>
    </lineage>
</organism>
<evidence type="ECO:0000256" key="8">
    <source>
        <dbReference type="PROSITE-ProRule" id="PRU01360"/>
    </source>
</evidence>
<keyword evidence="4 8" id="KW-0812">Transmembrane</keyword>
<dbReference type="InterPro" id="IPR010104">
    <property type="entry name" value="TonB_rcpt_bac"/>
</dbReference>
<evidence type="ECO:0000259" key="12">
    <source>
        <dbReference type="Pfam" id="PF07715"/>
    </source>
</evidence>
<dbReference type="Gene3D" id="2.170.130.10">
    <property type="entry name" value="TonB-dependent receptor, plug domain"/>
    <property type="match status" value="1"/>
</dbReference>
<name>A0ABN1GH80_9CAUL</name>
<keyword evidence="7 8" id="KW-0998">Cell outer membrane</keyword>
<dbReference type="Pfam" id="PF00593">
    <property type="entry name" value="TonB_dep_Rec_b-barrel"/>
    <property type="match status" value="1"/>
</dbReference>
<dbReference type="Pfam" id="PF07715">
    <property type="entry name" value="Plug"/>
    <property type="match status" value="1"/>
</dbReference>
<evidence type="ECO:0000256" key="6">
    <source>
        <dbReference type="ARBA" id="ARBA00023136"/>
    </source>
</evidence>
<keyword evidence="5 9" id="KW-0798">TonB box</keyword>
<dbReference type="InterPro" id="IPR012910">
    <property type="entry name" value="Plug_dom"/>
</dbReference>
<dbReference type="InterPro" id="IPR039426">
    <property type="entry name" value="TonB-dep_rcpt-like"/>
</dbReference>
<accession>A0ABN1GH80</accession>
<proteinExistence type="inferred from homology"/>
<evidence type="ECO:0000256" key="10">
    <source>
        <dbReference type="SAM" id="SignalP"/>
    </source>
</evidence>
<dbReference type="InterPro" id="IPR037066">
    <property type="entry name" value="Plug_dom_sf"/>
</dbReference>
<keyword evidence="13" id="KW-0675">Receptor</keyword>
<feature type="signal peptide" evidence="10">
    <location>
        <begin position="1"/>
        <end position="31"/>
    </location>
</feature>
<dbReference type="InterPro" id="IPR036942">
    <property type="entry name" value="Beta-barrel_TonB_sf"/>
</dbReference>
<keyword evidence="3 8" id="KW-1134">Transmembrane beta strand</keyword>
<dbReference type="PANTHER" id="PTHR40980:SF3">
    <property type="entry name" value="TONB-DEPENDENT RECEPTOR-LIKE BETA-BARREL DOMAIN-CONTAINING PROTEIN"/>
    <property type="match status" value="1"/>
</dbReference>
<dbReference type="InterPro" id="IPR000531">
    <property type="entry name" value="Beta-barrel_TonB"/>
</dbReference>
<dbReference type="NCBIfam" id="TIGR01782">
    <property type="entry name" value="TonB-Xanth-Caul"/>
    <property type="match status" value="1"/>
</dbReference>
<keyword evidence="6 8" id="KW-0472">Membrane</keyword>
<dbReference type="PROSITE" id="PS52016">
    <property type="entry name" value="TONB_DEPENDENT_REC_3"/>
    <property type="match status" value="1"/>
</dbReference>
<reference evidence="13 14" key="1">
    <citation type="journal article" date="2019" name="Int. J. Syst. Evol. Microbiol.">
        <title>The Global Catalogue of Microorganisms (GCM) 10K type strain sequencing project: providing services to taxonomists for standard genome sequencing and annotation.</title>
        <authorList>
            <consortium name="The Broad Institute Genomics Platform"/>
            <consortium name="The Broad Institute Genome Sequencing Center for Infectious Disease"/>
            <person name="Wu L."/>
            <person name="Ma J."/>
        </authorList>
    </citation>
    <scope>NUCLEOTIDE SEQUENCE [LARGE SCALE GENOMIC DNA]</scope>
    <source>
        <strain evidence="13 14">JCM 12928</strain>
    </source>
</reference>
<evidence type="ECO:0000313" key="13">
    <source>
        <dbReference type="EMBL" id="GAA0611323.1"/>
    </source>
</evidence>
<sequence length="932" mass="101176">MRLQVTRRARLLAGSAFGAVALLAIAGTVSAQTAPQDEPTDIGEVVVTGIRSSIESSIASKRTETSIVEVVTAEDIGKLPDVSIAESLARLPGLTAQRLDGRGQVISIRGLAPDFTTALLNGREQVSAGDNRGVEFDQYPSELLGSVMVYKTPDAALIGQGLAGTADLRTIRPLEYGRQAIALNARYEWNDYGALNSGTEDTGQRFSISFIDQFMDDTLGVVLGYAHMSTPYQAERFNAWGYPGDNAVAGPNLVIGGAKPYVQSSELVRDGYMATVEYRPNDRWHSTFDAFYSEFDNTQILRGVEFPLAWGGSSGACPGPIAVCRPAPTLRPGFTVEDGMVVAGTFDNVKGVVRNDGNRRTAELTAVGWNNEFMIDDIWSATLDLSYSKADRTDTVLETNAGTGRNVTGALDSLTFRTTPEGTTFSSLLNYADPTLILLTSAQGWGGGVYPAGIEGGQDGFINSPSTMDELTSVRLDVGGDVQAGPFSRIEFGMNITDREKELTLERYYLSLAANRADPLHNTSVPVPARFLLAPTNLDFLGIGPVISYDPFALVASGIYELLAPQDDNLLAFGWAVQETVTTTYVMGDIDTELFGMPVTGNAGVQFVHTEQSSDGRVAAGNPATPVPISGGDSYNEVLPSLNLNFQVRDDLYVRFGLAREMARPRMDQMRASVNVDFNEGRATSTDVNNSPWGGSGGNPNLRPWIANAADISIEKYFGRRGYVSLALFYKDLESYVYDEQTLTDFTGFPYTGPTPPTLRQGFLSKPQNGEGGMIQGAEFALSLPFDLFWEPLEGFGMTFSASYTDSDIVSNPGNPSQPLPGLSETVSNLTVYYERNGFQARISNRYRSEFLGELSGVGTDRIQRMVDAESVVDAQIGYEFQSGPAEGLSVLFQVNNLTDEQFKTFENNDARRVIDYQQYGRTFLAGVNYRF</sequence>
<keyword evidence="10" id="KW-0732">Signal</keyword>
<evidence type="ECO:0000256" key="2">
    <source>
        <dbReference type="ARBA" id="ARBA00022448"/>
    </source>
</evidence>
<evidence type="ECO:0000256" key="4">
    <source>
        <dbReference type="ARBA" id="ARBA00022692"/>
    </source>
</evidence>
<comment type="similarity">
    <text evidence="8 9">Belongs to the TonB-dependent receptor family.</text>
</comment>
<feature type="domain" description="TonB-dependent receptor plug" evidence="12">
    <location>
        <begin position="61"/>
        <end position="164"/>
    </location>
</feature>
<dbReference type="PANTHER" id="PTHR40980">
    <property type="entry name" value="PLUG DOMAIN-CONTAINING PROTEIN"/>
    <property type="match status" value="1"/>
</dbReference>
<dbReference type="CDD" id="cd01347">
    <property type="entry name" value="ligand_gated_channel"/>
    <property type="match status" value="1"/>
</dbReference>
<evidence type="ECO:0000256" key="5">
    <source>
        <dbReference type="ARBA" id="ARBA00023077"/>
    </source>
</evidence>
<keyword evidence="2 8" id="KW-0813">Transport</keyword>
<dbReference type="Gene3D" id="2.40.170.20">
    <property type="entry name" value="TonB-dependent receptor, beta-barrel domain"/>
    <property type="match status" value="1"/>
</dbReference>
<keyword evidence="14" id="KW-1185">Reference proteome</keyword>
<comment type="subcellular location">
    <subcellularLocation>
        <location evidence="1 8">Cell outer membrane</location>
        <topology evidence="1 8">Multi-pass membrane protein</topology>
    </subcellularLocation>
</comment>
<evidence type="ECO:0000259" key="11">
    <source>
        <dbReference type="Pfam" id="PF00593"/>
    </source>
</evidence>
<feature type="chain" id="PRO_5047243375" evidence="10">
    <location>
        <begin position="32"/>
        <end position="932"/>
    </location>
</feature>
<dbReference type="RefSeq" id="WP_343789219.1">
    <property type="nucleotide sequence ID" value="NZ_BAAAGA010000001.1"/>
</dbReference>
<feature type="domain" description="TonB-dependent receptor-like beta-barrel" evidence="11">
    <location>
        <begin position="574"/>
        <end position="898"/>
    </location>
</feature>
<dbReference type="Proteomes" id="UP001501352">
    <property type="component" value="Unassembled WGS sequence"/>
</dbReference>
<evidence type="ECO:0000256" key="3">
    <source>
        <dbReference type="ARBA" id="ARBA00022452"/>
    </source>
</evidence>
<dbReference type="EMBL" id="BAAAGA010000001">
    <property type="protein sequence ID" value="GAA0611323.1"/>
    <property type="molecule type" value="Genomic_DNA"/>
</dbReference>
<evidence type="ECO:0000256" key="9">
    <source>
        <dbReference type="RuleBase" id="RU003357"/>
    </source>
</evidence>
<evidence type="ECO:0000256" key="1">
    <source>
        <dbReference type="ARBA" id="ARBA00004571"/>
    </source>
</evidence>
<comment type="caution">
    <text evidence="13">The sequence shown here is derived from an EMBL/GenBank/DDBJ whole genome shotgun (WGS) entry which is preliminary data.</text>
</comment>
<protein>
    <submittedName>
        <fullName evidence="13">TonB-dependent receptor</fullName>
    </submittedName>
</protein>
<gene>
    <name evidence="13" type="ORF">GCM10009422_02760</name>
</gene>